<dbReference type="PANTHER" id="PTHR12126">
    <property type="entry name" value="NADH-UBIQUINONE OXIDOREDUCTASE 39 KDA SUBUNIT-RELATED"/>
    <property type="match status" value="1"/>
</dbReference>
<evidence type="ECO:0000313" key="2">
    <source>
        <dbReference type="EMBL" id="SEE36159.1"/>
    </source>
</evidence>
<dbReference type="OrthoDB" id="9776313at2"/>
<dbReference type="CDD" id="cd05271">
    <property type="entry name" value="NDUFA9_like_SDR_a"/>
    <property type="match status" value="1"/>
</dbReference>
<feature type="domain" description="NAD(P)-binding" evidence="1">
    <location>
        <begin position="13"/>
        <end position="128"/>
    </location>
</feature>
<name>A0A1H5I7Q2_9BRAD</name>
<evidence type="ECO:0000313" key="3">
    <source>
        <dbReference type="Proteomes" id="UP000183208"/>
    </source>
</evidence>
<protein>
    <submittedName>
        <fullName evidence="2">NADH dehydrogenase</fullName>
    </submittedName>
</protein>
<accession>A0A1H5I7Q2</accession>
<dbReference type="InterPro" id="IPR016040">
    <property type="entry name" value="NAD(P)-bd_dom"/>
</dbReference>
<dbReference type="EMBL" id="FNTI01000001">
    <property type="protein sequence ID" value="SEE36159.1"/>
    <property type="molecule type" value="Genomic_DNA"/>
</dbReference>
<evidence type="ECO:0000259" key="1">
    <source>
        <dbReference type="Pfam" id="PF13460"/>
    </source>
</evidence>
<dbReference type="GO" id="GO:0044877">
    <property type="term" value="F:protein-containing complex binding"/>
    <property type="evidence" value="ECO:0007669"/>
    <property type="project" value="TreeGrafter"/>
</dbReference>
<dbReference type="Gene3D" id="3.40.50.720">
    <property type="entry name" value="NAD(P)-binding Rossmann-like Domain"/>
    <property type="match status" value="1"/>
</dbReference>
<dbReference type="InterPro" id="IPR036291">
    <property type="entry name" value="NAD(P)-bd_dom_sf"/>
</dbReference>
<proteinExistence type="predicted"/>
<dbReference type="PANTHER" id="PTHR12126:SF11">
    <property type="entry name" value="NADH DEHYDROGENASE [UBIQUINONE] 1 ALPHA SUBCOMPLEX SUBUNIT 9, MITOCHONDRIAL"/>
    <property type="match status" value="1"/>
</dbReference>
<reference evidence="2 3" key="1">
    <citation type="submission" date="2016-10" db="EMBL/GenBank/DDBJ databases">
        <authorList>
            <person name="de Groot N.N."/>
        </authorList>
    </citation>
    <scope>NUCLEOTIDE SEQUENCE [LARGE SCALE GENOMIC DNA]</scope>
    <source>
        <strain evidence="2 3">GAS522</strain>
    </source>
</reference>
<dbReference type="InterPro" id="IPR051207">
    <property type="entry name" value="ComplexI_NDUFA9_subunit"/>
</dbReference>
<dbReference type="Pfam" id="PF13460">
    <property type="entry name" value="NAD_binding_10"/>
    <property type="match status" value="1"/>
</dbReference>
<dbReference type="AlphaFoldDB" id="A0A1H5I7Q2"/>
<dbReference type="Proteomes" id="UP000183208">
    <property type="component" value="Unassembled WGS sequence"/>
</dbReference>
<dbReference type="RefSeq" id="WP_074829053.1">
    <property type="nucleotide sequence ID" value="NZ_FNTI01000001.1"/>
</dbReference>
<sequence>MVATNDRTVTVFGGTGFLGRRIVRYLRSHGFPVRTASRHPDREHRLFGPDDPQLQSVWADIHDERSVADALAGAYGVVNAVSLYVEHGEETFHSVHVEAAQRVAAQALRAGVDRLIHISGIGADATSQSRYIRKRGEGELAVRAAFGDALFVRPAVMFGPDDAFLTTILKLLRQLPIYPTFGRGLTRLQPAYVEDVAEAIGRIMQRAETPSTIFEFGGPRVYSYEEFLGVVAHQAGLAPRLIPIPFAVWNALARASEMFPSPLLTRNQVELMQIDTVSSPEMPGFVELGIWPHTVEAILQKMLSNCG</sequence>
<gene>
    <name evidence="2" type="ORF">SAMN05444171_7174</name>
</gene>
<organism evidence="2 3">
    <name type="scientific">Bradyrhizobium lablabi</name>
    <dbReference type="NCBI Taxonomy" id="722472"/>
    <lineage>
        <taxon>Bacteria</taxon>
        <taxon>Pseudomonadati</taxon>
        <taxon>Pseudomonadota</taxon>
        <taxon>Alphaproteobacteria</taxon>
        <taxon>Hyphomicrobiales</taxon>
        <taxon>Nitrobacteraceae</taxon>
        <taxon>Bradyrhizobium</taxon>
    </lineage>
</organism>
<dbReference type="SUPFAM" id="SSF51735">
    <property type="entry name" value="NAD(P)-binding Rossmann-fold domains"/>
    <property type="match status" value="1"/>
</dbReference>